<dbReference type="Gene3D" id="3.10.200.10">
    <property type="entry name" value="Alpha carbonic anhydrase"/>
    <property type="match status" value="2"/>
</dbReference>
<dbReference type="SMART" id="SM01057">
    <property type="entry name" value="Carb_anhydrase"/>
    <property type="match status" value="1"/>
</dbReference>
<sequence>MSRRHDWSYGNFNGPDTWADYFPCAKGQSQSPIELHTRYIKHDVSLRPWTFSYRAASSMTIANDGTTVRVMFDGSSGYVPTIRKSGVWNAARKPASHNEESLIFSSLVIKDGPLTGSYRLRQLQLHWGSSDDQGSEHVIDGLKYAGELQFVHWNSKYDNVTEAKKNPDGVAIIADIVPVYQIKGISKLFKLCLPKVQCFCDSLTSPPSERQFNALLMSVASLLANVGKVNQQLKAIIEALDCIKAKGRKAHFTDFDPSILFPTSRDYWTYQGSYTTPPCEECVTWILLREPITASAEQMEKLRSILSTMECEAPVQMANNYRPTQPLNGRE</sequence>
<dbReference type="PROSITE" id="PS51144">
    <property type="entry name" value="ALPHA_CA_2"/>
    <property type="match status" value="1"/>
</dbReference>
<dbReference type="InterPro" id="IPR036398">
    <property type="entry name" value="CA_dom_sf"/>
</dbReference>
<evidence type="ECO:0000256" key="4">
    <source>
        <dbReference type="ARBA" id="ARBA00012925"/>
    </source>
</evidence>
<gene>
    <name evidence="8" type="ORF">RIMI_LOCUS7397982</name>
</gene>
<comment type="catalytic activity">
    <reaction evidence="6">
        <text>hydrogencarbonate + H(+) = CO2 + H2O</text>
        <dbReference type="Rhea" id="RHEA:10748"/>
        <dbReference type="ChEBI" id="CHEBI:15377"/>
        <dbReference type="ChEBI" id="CHEBI:15378"/>
        <dbReference type="ChEBI" id="CHEBI:16526"/>
        <dbReference type="ChEBI" id="CHEBI:17544"/>
        <dbReference type="EC" id="4.2.1.1"/>
    </reaction>
</comment>
<feature type="domain" description="Alpha-carbonic anhydrase" evidence="7">
    <location>
        <begin position="5"/>
        <end position="331"/>
    </location>
</feature>
<comment type="function">
    <text evidence="2">Reversible hydration of carbon dioxide.</text>
</comment>
<dbReference type="InterPro" id="IPR001148">
    <property type="entry name" value="CA_dom"/>
</dbReference>
<evidence type="ECO:0000313" key="9">
    <source>
        <dbReference type="Proteomes" id="UP001176940"/>
    </source>
</evidence>
<dbReference type="InterPro" id="IPR023561">
    <property type="entry name" value="Carbonic_anhydrase_a-class"/>
</dbReference>
<dbReference type="Pfam" id="PF00194">
    <property type="entry name" value="Carb_anhydrase"/>
    <property type="match status" value="2"/>
</dbReference>
<evidence type="ECO:0000259" key="7">
    <source>
        <dbReference type="PROSITE" id="PS51144"/>
    </source>
</evidence>
<organism evidence="8 9">
    <name type="scientific">Ranitomeya imitator</name>
    <name type="common">mimic poison frog</name>
    <dbReference type="NCBI Taxonomy" id="111125"/>
    <lineage>
        <taxon>Eukaryota</taxon>
        <taxon>Metazoa</taxon>
        <taxon>Chordata</taxon>
        <taxon>Craniata</taxon>
        <taxon>Vertebrata</taxon>
        <taxon>Euteleostomi</taxon>
        <taxon>Amphibia</taxon>
        <taxon>Batrachia</taxon>
        <taxon>Anura</taxon>
        <taxon>Neobatrachia</taxon>
        <taxon>Hyloidea</taxon>
        <taxon>Dendrobatidae</taxon>
        <taxon>Dendrobatinae</taxon>
        <taxon>Ranitomeya</taxon>
    </lineage>
</organism>
<dbReference type="PANTHER" id="PTHR18952:SF127">
    <property type="entry name" value="CARBONIC ANHYDRASE 3"/>
    <property type="match status" value="1"/>
</dbReference>
<dbReference type="Proteomes" id="UP001176940">
    <property type="component" value="Unassembled WGS sequence"/>
</dbReference>
<protein>
    <recommendedName>
        <fullName evidence="4">carbonic anhydrase</fullName>
        <ecNumber evidence="4">4.2.1.1</ecNumber>
    </recommendedName>
</protein>
<feature type="non-terminal residue" evidence="8">
    <location>
        <position position="331"/>
    </location>
</feature>
<name>A0ABN9LFF5_9NEOB</name>
<dbReference type="EC" id="4.2.1.1" evidence="4"/>
<proteinExistence type="inferred from homology"/>
<comment type="cofactor">
    <cofactor evidence="1">
        <name>Zn(2+)</name>
        <dbReference type="ChEBI" id="CHEBI:29105"/>
    </cofactor>
</comment>
<comment type="similarity">
    <text evidence="3">Belongs to the alpha-carbonic anhydrase family.</text>
</comment>
<evidence type="ECO:0000256" key="2">
    <source>
        <dbReference type="ARBA" id="ARBA00002904"/>
    </source>
</evidence>
<accession>A0ABN9LFF5</accession>
<dbReference type="SUPFAM" id="SSF51069">
    <property type="entry name" value="Carbonic anhydrase"/>
    <property type="match status" value="1"/>
</dbReference>
<reference evidence="8" key="1">
    <citation type="submission" date="2023-07" db="EMBL/GenBank/DDBJ databases">
        <authorList>
            <person name="Stuckert A."/>
        </authorList>
    </citation>
    <scope>NUCLEOTIDE SEQUENCE</scope>
</reference>
<keyword evidence="5" id="KW-0456">Lyase</keyword>
<evidence type="ECO:0000256" key="6">
    <source>
        <dbReference type="ARBA" id="ARBA00048348"/>
    </source>
</evidence>
<evidence type="ECO:0000256" key="3">
    <source>
        <dbReference type="ARBA" id="ARBA00010718"/>
    </source>
</evidence>
<evidence type="ECO:0000313" key="8">
    <source>
        <dbReference type="EMBL" id="CAJ0937963.1"/>
    </source>
</evidence>
<evidence type="ECO:0000256" key="1">
    <source>
        <dbReference type="ARBA" id="ARBA00001947"/>
    </source>
</evidence>
<keyword evidence="9" id="KW-1185">Reference proteome</keyword>
<comment type="caution">
    <text evidence="8">The sequence shown here is derived from an EMBL/GenBank/DDBJ whole genome shotgun (WGS) entry which is preliminary data.</text>
</comment>
<dbReference type="EMBL" id="CAUEEQ010013988">
    <property type="protein sequence ID" value="CAJ0937963.1"/>
    <property type="molecule type" value="Genomic_DNA"/>
</dbReference>
<evidence type="ECO:0000256" key="5">
    <source>
        <dbReference type="ARBA" id="ARBA00023239"/>
    </source>
</evidence>
<dbReference type="PANTHER" id="PTHR18952">
    <property type="entry name" value="CARBONIC ANHYDRASE"/>
    <property type="match status" value="1"/>
</dbReference>